<reference evidence="1 2" key="1">
    <citation type="submission" date="2024-08" db="EMBL/GenBank/DDBJ databases">
        <authorList>
            <person name="Lu H."/>
        </authorList>
    </citation>
    <scope>NUCLEOTIDE SEQUENCE [LARGE SCALE GENOMIC DNA]</scope>
    <source>
        <strain evidence="1 2">BYS180W</strain>
    </source>
</reference>
<protein>
    <recommendedName>
        <fullName evidence="3">DUF1795 domain-containing protein</fullName>
    </recommendedName>
</protein>
<keyword evidence="2" id="KW-1185">Reference proteome</keyword>
<name>A0ABW7FUP9_9BURK</name>
<proteinExistence type="predicted"/>
<sequence>MDSSAAGLHLAFPCRPDLATQTLPAPGGRSVAMGLLSCEQQGQRFSVSWVDLDDPRRVPEALAAVRQAFSDKLHRAPERRRPFEVAGATPHEQALQWELRAQPGPAQGEAFAAVASFAYGLRVYQVTLLGGSDWEQAREHWLHFGGALRVLPRS</sequence>
<dbReference type="Proteomes" id="UP001606099">
    <property type="component" value="Unassembled WGS sequence"/>
</dbReference>
<comment type="caution">
    <text evidence="1">The sequence shown here is derived from an EMBL/GenBank/DDBJ whole genome shotgun (WGS) entry which is preliminary data.</text>
</comment>
<dbReference type="RefSeq" id="WP_394459963.1">
    <property type="nucleotide sequence ID" value="NZ_JBIGHZ010000002.1"/>
</dbReference>
<accession>A0ABW7FUP9</accession>
<dbReference type="EMBL" id="JBIGHZ010000002">
    <property type="protein sequence ID" value="MFG6448051.1"/>
    <property type="molecule type" value="Genomic_DNA"/>
</dbReference>
<evidence type="ECO:0008006" key="3">
    <source>
        <dbReference type="Google" id="ProtNLM"/>
    </source>
</evidence>
<evidence type="ECO:0000313" key="2">
    <source>
        <dbReference type="Proteomes" id="UP001606099"/>
    </source>
</evidence>
<evidence type="ECO:0000313" key="1">
    <source>
        <dbReference type="EMBL" id="MFG6448051.1"/>
    </source>
</evidence>
<gene>
    <name evidence="1" type="ORF">ACG0Z6_07285</name>
</gene>
<organism evidence="1 2">
    <name type="scientific">Roseateles rivi</name>
    <dbReference type="NCBI Taxonomy" id="3299028"/>
    <lineage>
        <taxon>Bacteria</taxon>
        <taxon>Pseudomonadati</taxon>
        <taxon>Pseudomonadota</taxon>
        <taxon>Betaproteobacteria</taxon>
        <taxon>Burkholderiales</taxon>
        <taxon>Sphaerotilaceae</taxon>
        <taxon>Roseateles</taxon>
    </lineage>
</organism>